<feature type="domain" description="DUF7587" evidence="1">
    <location>
        <begin position="63"/>
        <end position="192"/>
    </location>
</feature>
<evidence type="ECO:0000259" key="1">
    <source>
        <dbReference type="Pfam" id="PF24494"/>
    </source>
</evidence>
<dbReference type="OrthoDB" id="2564630at2759"/>
<dbReference type="Proteomes" id="UP000289152">
    <property type="component" value="Unassembled WGS sequence"/>
</dbReference>
<sequence length="244" mass="28953">MRTCTKIIKGIHEGDYVLRIFDLSSVSPLLNDGFTATDEEFKHSISGTTWKREFQHLHSDDDWLNQEDTIKGMVNHINGGWEYYGNAEPSPWVSTTANFEWAIWEIVRRLDKDMTKSVKLSVINRYDCYSSYYHGVKAIHTNASEIIQAFLERPYNYGMYDHERALKFSKTASEVLFYGKIFRKDIVETTRWNRYRKPLWLPKEFILPYHEKERNCTWIESLVWDPSDSFSEAKAKIQERRNQL</sequence>
<dbReference type="AlphaFoldDB" id="A0A4Q1BP81"/>
<reference evidence="2 3" key="1">
    <citation type="submission" date="2016-06" db="EMBL/GenBank/DDBJ databases">
        <title>Evolution of pathogenesis and genome organization in the Tremellales.</title>
        <authorList>
            <person name="Cuomo C."/>
            <person name="Litvintseva A."/>
            <person name="Heitman J."/>
            <person name="Chen Y."/>
            <person name="Sun S."/>
            <person name="Springer D."/>
            <person name="Dromer F."/>
            <person name="Young S."/>
            <person name="Zeng Q."/>
            <person name="Chapman S."/>
            <person name="Gujja S."/>
            <person name="Saif S."/>
            <person name="Birren B."/>
        </authorList>
    </citation>
    <scope>NUCLEOTIDE SEQUENCE [LARGE SCALE GENOMIC DNA]</scope>
    <source>
        <strain evidence="2 3">ATCC 28783</strain>
    </source>
</reference>
<evidence type="ECO:0000313" key="3">
    <source>
        <dbReference type="Proteomes" id="UP000289152"/>
    </source>
</evidence>
<dbReference type="EMBL" id="SDIL01000029">
    <property type="protein sequence ID" value="RXK39600.1"/>
    <property type="molecule type" value="Genomic_DNA"/>
</dbReference>
<evidence type="ECO:0000313" key="2">
    <source>
        <dbReference type="EMBL" id="RXK39600.1"/>
    </source>
</evidence>
<comment type="caution">
    <text evidence="2">The sequence shown here is derived from an EMBL/GenBank/DDBJ whole genome shotgun (WGS) entry which is preliminary data.</text>
</comment>
<proteinExistence type="predicted"/>
<name>A0A4Q1BP81_TREME</name>
<protein>
    <recommendedName>
        <fullName evidence="1">DUF7587 domain-containing protein</fullName>
    </recommendedName>
</protein>
<dbReference type="Pfam" id="PF24494">
    <property type="entry name" value="DUF7587"/>
    <property type="match status" value="1"/>
</dbReference>
<accession>A0A4Q1BP81</accession>
<gene>
    <name evidence="2" type="ORF">M231_03102</name>
</gene>
<keyword evidence="3" id="KW-1185">Reference proteome</keyword>
<dbReference type="InParanoid" id="A0A4Q1BP81"/>
<dbReference type="VEuPathDB" id="FungiDB:TREMEDRAFT_63012"/>
<dbReference type="InterPro" id="IPR056009">
    <property type="entry name" value="DUF7587"/>
</dbReference>
<organism evidence="2 3">
    <name type="scientific">Tremella mesenterica</name>
    <name type="common">Jelly fungus</name>
    <dbReference type="NCBI Taxonomy" id="5217"/>
    <lineage>
        <taxon>Eukaryota</taxon>
        <taxon>Fungi</taxon>
        <taxon>Dikarya</taxon>
        <taxon>Basidiomycota</taxon>
        <taxon>Agaricomycotina</taxon>
        <taxon>Tremellomycetes</taxon>
        <taxon>Tremellales</taxon>
        <taxon>Tremellaceae</taxon>
        <taxon>Tremella</taxon>
    </lineage>
</organism>